<organism evidence="17 18">
    <name type="scientific">Pyrenophora tritici-repentis</name>
    <dbReference type="NCBI Taxonomy" id="45151"/>
    <lineage>
        <taxon>Eukaryota</taxon>
        <taxon>Fungi</taxon>
        <taxon>Dikarya</taxon>
        <taxon>Ascomycota</taxon>
        <taxon>Pezizomycotina</taxon>
        <taxon>Dothideomycetes</taxon>
        <taxon>Pleosporomycetidae</taxon>
        <taxon>Pleosporales</taxon>
        <taxon>Pleosporineae</taxon>
        <taxon>Pleosporaceae</taxon>
        <taxon>Pyrenophora</taxon>
    </lineage>
</organism>
<dbReference type="Gene3D" id="3.30.420.10">
    <property type="entry name" value="Ribonuclease H-like superfamily/Ribonuclease H"/>
    <property type="match status" value="1"/>
</dbReference>
<feature type="domain" description="Integrase catalytic" evidence="16">
    <location>
        <begin position="87"/>
        <end position="264"/>
    </location>
</feature>
<gene>
    <name evidence="17" type="ORF">PtrM4_129460</name>
</gene>
<evidence type="ECO:0000256" key="5">
    <source>
        <dbReference type="ARBA" id="ARBA00022759"/>
    </source>
</evidence>
<evidence type="ECO:0000256" key="15">
    <source>
        <dbReference type="ARBA" id="ARBA00049244"/>
    </source>
</evidence>
<comment type="catalytic activity">
    <reaction evidence="15">
        <text>DNA(n) + a 2'-deoxyribonucleoside 5'-triphosphate = DNA(n+1) + diphosphate</text>
        <dbReference type="Rhea" id="RHEA:22508"/>
        <dbReference type="Rhea" id="RHEA-COMP:17339"/>
        <dbReference type="Rhea" id="RHEA-COMP:17340"/>
        <dbReference type="ChEBI" id="CHEBI:33019"/>
        <dbReference type="ChEBI" id="CHEBI:61560"/>
        <dbReference type="ChEBI" id="CHEBI:173112"/>
        <dbReference type="EC" id="2.7.7.7"/>
    </reaction>
</comment>
<evidence type="ECO:0000256" key="11">
    <source>
        <dbReference type="ARBA" id="ARBA00022932"/>
    </source>
</evidence>
<dbReference type="InterPro" id="IPR012337">
    <property type="entry name" value="RNaseH-like_sf"/>
</dbReference>
<dbReference type="GO" id="GO:0015074">
    <property type="term" value="P:DNA integration"/>
    <property type="evidence" value="ECO:0007669"/>
    <property type="project" value="UniProtKB-KW"/>
</dbReference>
<dbReference type="GO" id="GO:0006310">
    <property type="term" value="P:DNA recombination"/>
    <property type="evidence" value="ECO:0007669"/>
    <property type="project" value="UniProtKB-KW"/>
</dbReference>
<dbReference type="GO" id="GO:0003677">
    <property type="term" value="F:DNA binding"/>
    <property type="evidence" value="ECO:0007669"/>
    <property type="project" value="UniProtKB-KW"/>
</dbReference>
<dbReference type="GO" id="GO:0016787">
    <property type="term" value="F:hydrolase activity"/>
    <property type="evidence" value="ECO:0007669"/>
    <property type="project" value="UniProtKB-KW"/>
</dbReference>
<sequence length="396" mass="45558">MDDGLYVVSHIADGYQETAFLGTELHAPVKSELKVNEKERYLLYHRRFAHLGPAKIAKLHEVTTLQKKIQVPEKIEICEVCSLTKMKNSIPKQLREHKATKLALVQFDIAGPFPTSLRGNRWFLLIIDSYTRKNWVIPLKKKGDAQRELQIWKTFVEHQTGEKVKAAGTDNAPELLQQAEEWRVTQGVEIQPTTIASSHQNGPAERNIQTAEADMRAMLKDAGLPIEFWDEAVEADAYLRNRTNTGPTINGKQVSPEEAFTGTKPSIDHIRVWGANAILTSTPKRFQQTNDMTSSWTVAELEYSWDILRQQTSSSSSIRQSLDTPQGQADYQWTNTPLEEKLNYDCETYQLDHKGRRIRCQTENQEEDLGRIWNHLLQNQWNHLLPNQWNYLLQNQ</sequence>
<evidence type="ECO:0000256" key="1">
    <source>
        <dbReference type="ARBA" id="ARBA00022578"/>
    </source>
</evidence>
<dbReference type="RefSeq" id="XP_065960923.1">
    <property type="nucleotide sequence ID" value="XM_066108931.1"/>
</dbReference>
<comment type="catalytic activity">
    <reaction evidence="14">
        <text>DNA(n) + a 2'-deoxyribonucleoside 5'-triphosphate = DNA(n+1) + diphosphate</text>
        <dbReference type="Rhea" id="RHEA:22508"/>
        <dbReference type="Rhea" id="RHEA-COMP:17339"/>
        <dbReference type="Rhea" id="RHEA-COMP:17340"/>
        <dbReference type="ChEBI" id="CHEBI:33019"/>
        <dbReference type="ChEBI" id="CHEBI:61560"/>
        <dbReference type="ChEBI" id="CHEBI:173112"/>
        <dbReference type="EC" id="2.7.7.49"/>
    </reaction>
</comment>
<dbReference type="AlphaFoldDB" id="A0A834RQL7"/>
<evidence type="ECO:0000313" key="18">
    <source>
        <dbReference type="Proteomes" id="UP000245464"/>
    </source>
</evidence>
<evidence type="ECO:0000256" key="9">
    <source>
        <dbReference type="ARBA" id="ARBA00022908"/>
    </source>
</evidence>
<evidence type="ECO:0000256" key="4">
    <source>
        <dbReference type="ARBA" id="ARBA00022723"/>
    </source>
</evidence>
<evidence type="ECO:0000256" key="10">
    <source>
        <dbReference type="ARBA" id="ARBA00022918"/>
    </source>
</evidence>
<dbReference type="PANTHER" id="PTHR42648:SF11">
    <property type="entry name" value="TRANSPOSON TY4-P GAG-POL POLYPROTEIN"/>
    <property type="match status" value="1"/>
</dbReference>
<dbReference type="Proteomes" id="UP000245464">
    <property type="component" value="Chromosome 7"/>
</dbReference>
<dbReference type="GO" id="GO:0046872">
    <property type="term" value="F:metal ion binding"/>
    <property type="evidence" value="ECO:0007669"/>
    <property type="project" value="UniProtKB-KW"/>
</dbReference>
<evidence type="ECO:0000256" key="7">
    <source>
        <dbReference type="ARBA" id="ARBA00022842"/>
    </source>
</evidence>
<keyword evidence="8" id="KW-0694">RNA-binding</keyword>
<evidence type="ECO:0000256" key="12">
    <source>
        <dbReference type="ARBA" id="ARBA00023125"/>
    </source>
</evidence>
<evidence type="ECO:0000259" key="16">
    <source>
        <dbReference type="PROSITE" id="PS50994"/>
    </source>
</evidence>
<keyword evidence="11" id="KW-0239">DNA-directed DNA polymerase</keyword>
<evidence type="ECO:0000256" key="14">
    <source>
        <dbReference type="ARBA" id="ARBA00048173"/>
    </source>
</evidence>
<evidence type="ECO:0000256" key="3">
    <source>
        <dbReference type="ARBA" id="ARBA00022722"/>
    </source>
</evidence>
<comment type="caution">
    <text evidence="17">The sequence shown here is derived from an EMBL/GenBank/DDBJ whole genome shotgun (WGS) entry which is preliminary data.</text>
</comment>
<evidence type="ECO:0000313" key="17">
    <source>
        <dbReference type="EMBL" id="KAF7568333.1"/>
    </source>
</evidence>
<dbReference type="KEGG" id="ptrr:90957447"/>
<dbReference type="InterPro" id="IPR039537">
    <property type="entry name" value="Retrotran_Ty1/copia-like"/>
</dbReference>
<evidence type="ECO:0000256" key="2">
    <source>
        <dbReference type="ARBA" id="ARBA00022695"/>
    </source>
</evidence>
<keyword evidence="1" id="KW-0815">Transposition</keyword>
<keyword evidence="5" id="KW-0255">Endonuclease</keyword>
<keyword evidence="13" id="KW-0233">DNA recombination</keyword>
<evidence type="ECO:0000256" key="8">
    <source>
        <dbReference type="ARBA" id="ARBA00022884"/>
    </source>
</evidence>
<keyword evidence="12" id="KW-0238">DNA-binding</keyword>
<dbReference type="GO" id="GO:0003887">
    <property type="term" value="F:DNA-directed DNA polymerase activity"/>
    <property type="evidence" value="ECO:0007669"/>
    <property type="project" value="UniProtKB-KW"/>
</dbReference>
<keyword evidence="11" id="KW-0808">Transferase</keyword>
<dbReference type="EMBL" id="NQIK02000007">
    <property type="protein sequence ID" value="KAF7568333.1"/>
    <property type="molecule type" value="Genomic_DNA"/>
</dbReference>
<name>A0A834RQL7_9PLEO</name>
<keyword evidence="10" id="KW-0695">RNA-directed DNA polymerase</keyword>
<keyword evidence="2" id="KW-0548">Nucleotidyltransferase</keyword>
<reference evidence="17" key="1">
    <citation type="journal article" date="2018" name="BMC Genomics">
        <title>Comparative genomics of the wheat fungal pathogen Pyrenophora tritici-repentis reveals chromosomal variations and genome plasticity.</title>
        <authorList>
            <person name="Moolhuijzen P."/>
            <person name="See P.T."/>
            <person name="Hane J.K."/>
            <person name="Shi G."/>
            <person name="Liu Z."/>
            <person name="Oliver R.P."/>
            <person name="Moffat C.S."/>
        </authorList>
    </citation>
    <scope>NUCLEOTIDE SEQUENCE [LARGE SCALE GENOMIC DNA]</scope>
    <source>
        <strain evidence="17">M4</strain>
    </source>
</reference>
<dbReference type="PROSITE" id="PS50994">
    <property type="entry name" value="INTEGRASE"/>
    <property type="match status" value="1"/>
</dbReference>
<accession>A0A834RQL7</accession>
<protein>
    <recommendedName>
        <fullName evidence="16">Integrase catalytic domain-containing protein</fullName>
    </recommendedName>
</protein>
<dbReference type="GO" id="GO:0005634">
    <property type="term" value="C:nucleus"/>
    <property type="evidence" value="ECO:0007669"/>
    <property type="project" value="UniProtKB-ARBA"/>
</dbReference>
<dbReference type="GeneID" id="90957447"/>
<evidence type="ECO:0000256" key="13">
    <source>
        <dbReference type="ARBA" id="ARBA00023172"/>
    </source>
</evidence>
<dbReference type="SUPFAM" id="SSF53098">
    <property type="entry name" value="Ribonuclease H-like"/>
    <property type="match status" value="1"/>
</dbReference>
<dbReference type="GO" id="GO:0004519">
    <property type="term" value="F:endonuclease activity"/>
    <property type="evidence" value="ECO:0007669"/>
    <property type="project" value="UniProtKB-KW"/>
</dbReference>
<keyword evidence="6" id="KW-0378">Hydrolase</keyword>
<dbReference type="PANTHER" id="PTHR42648">
    <property type="entry name" value="TRANSPOSASE, PUTATIVE-RELATED"/>
    <property type="match status" value="1"/>
</dbReference>
<proteinExistence type="predicted"/>
<evidence type="ECO:0000256" key="6">
    <source>
        <dbReference type="ARBA" id="ARBA00022801"/>
    </source>
</evidence>
<dbReference type="InterPro" id="IPR036397">
    <property type="entry name" value="RNaseH_sf"/>
</dbReference>
<dbReference type="GO" id="GO:0032196">
    <property type="term" value="P:transposition"/>
    <property type="evidence" value="ECO:0007669"/>
    <property type="project" value="UniProtKB-KW"/>
</dbReference>
<keyword evidence="4" id="KW-0479">Metal-binding</keyword>
<dbReference type="GO" id="GO:0003964">
    <property type="term" value="F:RNA-directed DNA polymerase activity"/>
    <property type="evidence" value="ECO:0007669"/>
    <property type="project" value="UniProtKB-KW"/>
</dbReference>
<keyword evidence="3" id="KW-0540">Nuclease</keyword>
<keyword evidence="9" id="KW-0229">DNA integration</keyword>
<keyword evidence="7" id="KW-0460">Magnesium</keyword>
<dbReference type="GO" id="GO:0003723">
    <property type="term" value="F:RNA binding"/>
    <property type="evidence" value="ECO:0007669"/>
    <property type="project" value="UniProtKB-KW"/>
</dbReference>
<dbReference type="InterPro" id="IPR001584">
    <property type="entry name" value="Integrase_cat-core"/>
</dbReference>